<name>A0A848FG43_9BURK</name>
<accession>A0A848FG43</accession>
<dbReference type="Proteomes" id="UP000574067">
    <property type="component" value="Unassembled WGS sequence"/>
</dbReference>
<dbReference type="RefSeq" id="WP_169162713.1">
    <property type="nucleotide sequence ID" value="NZ_JABBFW010000022.1"/>
</dbReference>
<dbReference type="InterPro" id="IPR019291">
    <property type="entry name" value="Host_attachment_protein"/>
</dbReference>
<protein>
    <submittedName>
        <fullName evidence="1">Host attachment protein</fullName>
    </submittedName>
</protein>
<reference evidence="1 2" key="1">
    <citation type="submission" date="2020-04" db="EMBL/GenBank/DDBJ databases">
        <title>Azohydromonas sp. isolated from soil.</title>
        <authorList>
            <person name="Dahal R.H."/>
        </authorList>
    </citation>
    <scope>NUCLEOTIDE SEQUENCE [LARGE SCALE GENOMIC DNA]</scope>
    <source>
        <strain evidence="1 2">G-1-1-14</strain>
    </source>
</reference>
<dbReference type="EMBL" id="JABBFW010000022">
    <property type="protein sequence ID" value="NML17815.1"/>
    <property type="molecule type" value="Genomic_DNA"/>
</dbReference>
<sequence length="179" mass="19769">MNCDLILIANASEARLLARTDAQDELVVLDTVLRSESRSMPGPERLAANQSVWEDGGLGEGHAPTRPLDPLRRRMRQFAALVARRFEQELAGRRFDRVALFAACPFLSELMRQLSPATKKMLQAVVDTDISDLGLPQAAQRSEQALQAGEYAARRRDASDQARRLRHFAGGMALEKAAA</sequence>
<proteinExistence type="predicted"/>
<keyword evidence="2" id="KW-1185">Reference proteome</keyword>
<organism evidence="1 2">
    <name type="scientific">Azohydromonas caseinilytica</name>
    <dbReference type="NCBI Taxonomy" id="2728836"/>
    <lineage>
        <taxon>Bacteria</taxon>
        <taxon>Pseudomonadati</taxon>
        <taxon>Pseudomonadota</taxon>
        <taxon>Betaproteobacteria</taxon>
        <taxon>Burkholderiales</taxon>
        <taxon>Sphaerotilaceae</taxon>
        <taxon>Azohydromonas</taxon>
    </lineage>
</organism>
<evidence type="ECO:0000313" key="2">
    <source>
        <dbReference type="Proteomes" id="UP000574067"/>
    </source>
</evidence>
<evidence type="ECO:0000313" key="1">
    <source>
        <dbReference type="EMBL" id="NML17815.1"/>
    </source>
</evidence>
<dbReference type="Pfam" id="PF10116">
    <property type="entry name" value="Host_attach"/>
    <property type="match status" value="1"/>
</dbReference>
<comment type="caution">
    <text evidence="1">The sequence shown here is derived from an EMBL/GenBank/DDBJ whole genome shotgun (WGS) entry which is preliminary data.</text>
</comment>
<dbReference type="AlphaFoldDB" id="A0A848FG43"/>
<gene>
    <name evidence="1" type="ORF">HHL10_22850</name>
</gene>